<dbReference type="RefSeq" id="WP_053179018.1">
    <property type="nucleotide sequence ID" value="NZ_LGIA01000014.1"/>
</dbReference>
<dbReference type="OrthoDB" id="7041796at2"/>
<organism evidence="2 3">
    <name type="scientific">Sunxiuqinia dokdonensis</name>
    <dbReference type="NCBI Taxonomy" id="1409788"/>
    <lineage>
        <taxon>Bacteria</taxon>
        <taxon>Pseudomonadati</taxon>
        <taxon>Bacteroidota</taxon>
        <taxon>Bacteroidia</taxon>
        <taxon>Marinilabiliales</taxon>
        <taxon>Prolixibacteraceae</taxon>
        <taxon>Sunxiuqinia</taxon>
    </lineage>
</organism>
<accession>A0A0L8VFA2</accession>
<protein>
    <recommendedName>
        <fullName evidence="4">DUF3566 domain-containing protein</fullName>
    </recommendedName>
</protein>
<keyword evidence="1" id="KW-0812">Transmembrane</keyword>
<dbReference type="EMBL" id="LGIA01000014">
    <property type="protein sequence ID" value="KOH46867.1"/>
    <property type="molecule type" value="Genomic_DNA"/>
</dbReference>
<evidence type="ECO:0000313" key="2">
    <source>
        <dbReference type="EMBL" id="KOH46867.1"/>
    </source>
</evidence>
<keyword evidence="1" id="KW-0472">Membrane</keyword>
<reference evidence="3" key="1">
    <citation type="submission" date="2015-07" db="EMBL/GenBank/DDBJ databases">
        <title>Genome sequencing of Sunxiuqinia dokdonensis strain SK.</title>
        <authorList>
            <person name="Ahn S."/>
            <person name="Kim B.-C."/>
        </authorList>
    </citation>
    <scope>NUCLEOTIDE SEQUENCE [LARGE SCALE GENOMIC DNA]</scope>
    <source>
        <strain evidence="3">SK</strain>
    </source>
</reference>
<keyword evidence="3" id="KW-1185">Reference proteome</keyword>
<evidence type="ECO:0000256" key="1">
    <source>
        <dbReference type="SAM" id="Phobius"/>
    </source>
</evidence>
<sequence length="94" mass="10584">MKRIKRFNVWQTAKVVSLMYFLVMAVFMIPFGIIGSIVGGMFGNHFPFGGLMFVFLPFLYGIVFFLFTALGCAIYNLISGWIGGIEVEVEVVEE</sequence>
<comment type="caution">
    <text evidence="2">The sequence shown here is derived from an EMBL/GenBank/DDBJ whole genome shotgun (WGS) entry which is preliminary data.</text>
</comment>
<feature type="transmembrane region" description="Helical" evidence="1">
    <location>
        <begin position="54"/>
        <end position="78"/>
    </location>
</feature>
<keyword evidence="1" id="KW-1133">Transmembrane helix</keyword>
<gene>
    <name evidence="2" type="ORF">NC99_02670</name>
</gene>
<proteinExistence type="predicted"/>
<dbReference type="AlphaFoldDB" id="A0A0L8VFA2"/>
<dbReference type="STRING" id="1409788.NC99_02670"/>
<feature type="transmembrane region" description="Helical" evidence="1">
    <location>
        <begin position="20"/>
        <end position="42"/>
    </location>
</feature>
<evidence type="ECO:0008006" key="4">
    <source>
        <dbReference type="Google" id="ProtNLM"/>
    </source>
</evidence>
<dbReference type="Proteomes" id="UP000036958">
    <property type="component" value="Unassembled WGS sequence"/>
</dbReference>
<evidence type="ECO:0000313" key="3">
    <source>
        <dbReference type="Proteomes" id="UP000036958"/>
    </source>
</evidence>
<name>A0A0L8VFA2_9BACT</name>